<feature type="domain" description="Type I restriction enzyme R protein N-terminal" evidence="1">
    <location>
        <begin position="35"/>
        <end position="143"/>
    </location>
</feature>
<protein>
    <recommendedName>
        <fullName evidence="1">Type I restriction enzyme R protein N-terminal domain-containing protein</fullName>
    </recommendedName>
</protein>
<dbReference type="OrthoDB" id="9790377at2"/>
<dbReference type="STRING" id="915059.NH26_12745"/>
<dbReference type="Proteomes" id="UP000179797">
    <property type="component" value="Unassembled WGS sequence"/>
</dbReference>
<keyword evidence="3" id="KW-1185">Reference proteome</keyword>
<sequence length="152" mass="17691">MQKLNLPLSKVRTEEKEGKTYIFDPIRKKMLLLTPEEWVRQQFLQMLLGMGFSKNLVGIESGLTVNKRIKRSDLLFYERGGTPFLLVECKSPTVKLSNETFQQVAQYNSKIKAPFICITNGLQHYFCSINFEKGSYEFLKKIPLPCYINKKK</sequence>
<organism evidence="2 3">
    <name type="scientific">Flammeovirga pacifica</name>
    <dbReference type="NCBI Taxonomy" id="915059"/>
    <lineage>
        <taxon>Bacteria</taxon>
        <taxon>Pseudomonadati</taxon>
        <taxon>Bacteroidota</taxon>
        <taxon>Cytophagia</taxon>
        <taxon>Cytophagales</taxon>
        <taxon>Flammeovirgaceae</taxon>
        <taxon>Flammeovirga</taxon>
    </lineage>
</organism>
<dbReference type="InterPro" id="IPR029464">
    <property type="entry name" value="HSDR_N"/>
</dbReference>
<dbReference type="Pfam" id="PF13588">
    <property type="entry name" value="HSDR_N_2"/>
    <property type="match status" value="1"/>
</dbReference>
<dbReference type="EMBL" id="JRYR02000001">
    <property type="protein sequence ID" value="OHX67146.1"/>
    <property type="molecule type" value="Genomic_DNA"/>
</dbReference>
<accession>A0A1S1Z1J9</accession>
<reference evidence="2 3" key="1">
    <citation type="journal article" date="2012" name="Int. J. Syst. Evol. Microbiol.">
        <title>Flammeovirga pacifica sp. nov., isolated from deep-sea sediment.</title>
        <authorList>
            <person name="Xu H."/>
            <person name="Fu Y."/>
            <person name="Yang N."/>
            <person name="Ding Z."/>
            <person name="Lai Q."/>
            <person name="Zeng R."/>
        </authorList>
    </citation>
    <scope>NUCLEOTIDE SEQUENCE [LARGE SCALE GENOMIC DNA]</scope>
    <source>
        <strain evidence="3">DSM 24597 / LMG 26175 / WPAGA1</strain>
    </source>
</reference>
<comment type="caution">
    <text evidence="2">The sequence shown here is derived from an EMBL/GenBank/DDBJ whole genome shotgun (WGS) entry which is preliminary data.</text>
</comment>
<dbReference type="RefSeq" id="WP_044225848.1">
    <property type="nucleotide sequence ID" value="NZ_JRYR02000001.1"/>
</dbReference>
<dbReference type="AlphaFoldDB" id="A0A1S1Z1J9"/>
<dbReference type="Gene3D" id="3.90.1570.30">
    <property type="match status" value="1"/>
</dbReference>
<evidence type="ECO:0000259" key="1">
    <source>
        <dbReference type="Pfam" id="PF13588"/>
    </source>
</evidence>
<name>A0A1S1Z1J9_FLAPC</name>
<gene>
    <name evidence="2" type="ORF">NH26_12745</name>
</gene>
<evidence type="ECO:0000313" key="3">
    <source>
        <dbReference type="Proteomes" id="UP000179797"/>
    </source>
</evidence>
<evidence type="ECO:0000313" key="2">
    <source>
        <dbReference type="EMBL" id="OHX67146.1"/>
    </source>
</evidence>
<proteinExistence type="predicted"/>